<dbReference type="SUPFAM" id="SSF53335">
    <property type="entry name" value="S-adenosyl-L-methionine-dependent methyltransferases"/>
    <property type="match status" value="1"/>
</dbReference>
<dbReference type="Proteomes" id="UP000637002">
    <property type="component" value="Unassembled WGS sequence"/>
</dbReference>
<dbReference type="Gene3D" id="3.40.50.150">
    <property type="entry name" value="Vaccinia Virus protein VP39"/>
    <property type="match status" value="1"/>
</dbReference>
<dbReference type="EMBL" id="BMGG01000001">
    <property type="protein sequence ID" value="GGC50985.1"/>
    <property type="molecule type" value="Genomic_DNA"/>
</dbReference>
<reference evidence="1" key="1">
    <citation type="journal article" date="2014" name="Int. J. Syst. Evol. Microbiol.">
        <title>Complete genome sequence of Corynebacterium casei LMG S-19264T (=DSM 44701T), isolated from a smear-ripened cheese.</title>
        <authorList>
            <consortium name="US DOE Joint Genome Institute (JGI-PGF)"/>
            <person name="Walter F."/>
            <person name="Albersmeier A."/>
            <person name="Kalinowski J."/>
            <person name="Ruckert C."/>
        </authorList>
    </citation>
    <scope>NUCLEOTIDE SEQUENCE</scope>
    <source>
        <strain evidence="1">CGMCC 1.12919</strain>
    </source>
</reference>
<evidence type="ECO:0000313" key="1">
    <source>
        <dbReference type="EMBL" id="GGC50985.1"/>
    </source>
</evidence>
<reference evidence="1" key="2">
    <citation type="submission" date="2020-09" db="EMBL/GenBank/DDBJ databases">
        <authorList>
            <person name="Sun Q."/>
            <person name="Zhou Y."/>
        </authorList>
    </citation>
    <scope>NUCLEOTIDE SEQUENCE</scope>
    <source>
        <strain evidence="1">CGMCC 1.12919</strain>
    </source>
</reference>
<gene>
    <name evidence="1" type="ORF">GCM10010994_07660</name>
</gene>
<protein>
    <recommendedName>
        <fullName evidence="3">Class I SAM-dependent methyltransferase</fullName>
    </recommendedName>
</protein>
<dbReference type="InterPro" id="IPR029063">
    <property type="entry name" value="SAM-dependent_MTases_sf"/>
</dbReference>
<dbReference type="AlphaFoldDB" id="A0A916X8C4"/>
<dbReference type="Pfam" id="PF13578">
    <property type="entry name" value="Methyltransf_24"/>
    <property type="match status" value="1"/>
</dbReference>
<evidence type="ECO:0000313" key="2">
    <source>
        <dbReference type="Proteomes" id="UP000637002"/>
    </source>
</evidence>
<sequence length="172" mass="19415">MIAEVGVALGGFSEAILTTCRPSRFLAIDRFDLHELPELWGAPITDHFGNLTHAEFYRKRFSTEIEQGLVHLLKGDSAAVISTLPDASVDLFYVDADHTYEGVWRDLEAILPKVKPDGWIVMNDYIPAETGLSNEPYGVIQATNEFMVKHGWEMIYFALAYVMYCDVGLRRL</sequence>
<proteinExistence type="predicted"/>
<organism evidence="1 2">
    <name type="scientific">Chelatococcus reniformis</name>
    <dbReference type="NCBI Taxonomy" id="1494448"/>
    <lineage>
        <taxon>Bacteria</taxon>
        <taxon>Pseudomonadati</taxon>
        <taxon>Pseudomonadota</taxon>
        <taxon>Alphaproteobacteria</taxon>
        <taxon>Hyphomicrobiales</taxon>
        <taxon>Chelatococcaceae</taxon>
        <taxon>Chelatococcus</taxon>
    </lineage>
</organism>
<name>A0A916X8C4_9HYPH</name>
<accession>A0A916X8C4</accession>
<comment type="caution">
    <text evidence="1">The sequence shown here is derived from an EMBL/GenBank/DDBJ whole genome shotgun (WGS) entry which is preliminary data.</text>
</comment>
<keyword evidence="2" id="KW-1185">Reference proteome</keyword>
<evidence type="ECO:0008006" key="3">
    <source>
        <dbReference type="Google" id="ProtNLM"/>
    </source>
</evidence>